<feature type="compositionally biased region" description="Polar residues" evidence="2">
    <location>
        <begin position="355"/>
        <end position="370"/>
    </location>
</feature>
<organism evidence="4 5">
    <name type="scientific">Cyprinodon variegatus</name>
    <name type="common">Sheepshead minnow</name>
    <dbReference type="NCBI Taxonomy" id="28743"/>
    <lineage>
        <taxon>Eukaryota</taxon>
        <taxon>Metazoa</taxon>
        <taxon>Chordata</taxon>
        <taxon>Craniata</taxon>
        <taxon>Vertebrata</taxon>
        <taxon>Euteleostomi</taxon>
        <taxon>Actinopterygii</taxon>
        <taxon>Neopterygii</taxon>
        <taxon>Teleostei</taxon>
        <taxon>Neoteleostei</taxon>
        <taxon>Acanthomorphata</taxon>
        <taxon>Ovalentaria</taxon>
        <taxon>Atherinomorphae</taxon>
        <taxon>Cyprinodontiformes</taxon>
        <taxon>Cyprinodontidae</taxon>
        <taxon>Cyprinodon</taxon>
    </lineage>
</organism>
<dbReference type="GO" id="GO:0008270">
    <property type="term" value="F:zinc ion binding"/>
    <property type="evidence" value="ECO:0007669"/>
    <property type="project" value="UniProtKB-KW"/>
</dbReference>
<dbReference type="STRING" id="28743.ENSCVAP00000020230"/>
<keyword evidence="1" id="KW-0479">Metal-binding</keyword>
<keyword evidence="1" id="KW-0863">Zinc-finger</keyword>
<dbReference type="InterPro" id="IPR036875">
    <property type="entry name" value="Znf_CCHC_sf"/>
</dbReference>
<feature type="region of interest" description="Disordered" evidence="2">
    <location>
        <begin position="275"/>
        <end position="311"/>
    </location>
</feature>
<dbReference type="Ensembl" id="ENSCVAT00000014925.1">
    <property type="protein sequence ID" value="ENSCVAP00000020230.1"/>
    <property type="gene ID" value="ENSCVAG00000001451.1"/>
</dbReference>
<dbReference type="GeneTree" id="ENSGT01030000234522"/>
<sequence>PNSHNATRLAPWFPNMGDILEKVPRPIALENTAFRRLRPFSGTAPTPNGEENLDTWLMQARLMVDECECSASEKRKRIIESLKGPALEIAQAVRSSDPQATPQDYLGALEQAFGSSESGEDLYYAFRALRQHAGERLSDFLRRMEHALTKVVFRGGVMASQRDRIRVEQLLRGAVESDLMLVQLRLRERKETPPSFLQLLKEIREEEDQQAVRQRQVRATDDELKPQDADSGPSPPAQESETLLAPRKDVVNHEQEVHMLQRQLCDLQHQIQIMAVSQRPPNPREWRPRDTNEQHNRRMTGHSKSSPSEGSGDYFCYRCGEDGHVATRCEAPEDSGRVITRLIRSLRKQKDGRQEASSSRAGTTDTHGPL</sequence>
<evidence type="ECO:0000256" key="1">
    <source>
        <dbReference type="PROSITE-ProRule" id="PRU00047"/>
    </source>
</evidence>
<feature type="domain" description="CCHC-type" evidence="3">
    <location>
        <begin position="316"/>
        <end position="329"/>
    </location>
</feature>
<evidence type="ECO:0000313" key="4">
    <source>
        <dbReference type="Ensembl" id="ENSCVAP00000020230.1"/>
    </source>
</evidence>
<dbReference type="InterPro" id="IPR026523">
    <property type="entry name" value="PNMA"/>
</dbReference>
<protein>
    <recommendedName>
        <fullName evidence="3">CCHC-type domain-containing protein</fullName>
    </recommendedName>
</protein>
<evidence type="ECO:0000259" key="3">
    <source>
        <dbReference type="PROSITE" id="PS50158"/>
    </source>
</evidence>
<dbReference type="Proteomes" id="UP000265020">
    <property type="component" value="Unassembled WGS sequence"/>
</dbReference>
<dbReference type="SUPFAM" id="SSF57756">
    <property type="entry name" value="Retrovirus zinc finger-like domains"/>
    <property type="match status" value="1"/>
</dbReference>
<reference evidence="4" key="1">
    <citation type="submission" date="2025-08" db="UniProtKB">
        <authorList>
            <consortium name="Ensembl"/>
        </authorList>
    </citation>
    <scope>IDENTIFICATION</scope>
</reference>
<dbReference type="AlphaFoldDB" id="A0A3Q2G8M7"/>
<proteinExistence type="predicted"/>
<dbReference type="OMA" id="ETCNRES"/>
<name>A0A3Q2G8M7_CYPVA</name>
<reference evidence="4" key="2">
    <citation type="submission" date="2025-09" db="UniProtKB">
        <authorList>
            <consortium name="Ensembl"/>
        </authorList>
    </citation>
    <scope>IDENTIFICATION</scope>
</reference>
<keyword evidence="5" id="KW-1185">Reference proteome</keyword>
<dbReference type="InterPro" id="IPR048270">
    <property type="entry name" value="PNMA_C"/>
</dbReference>
<dbReference type="PROSITE" id="PS50158">
    <property type="entry name" value="ZF_CCHC"/>
    <property type="match status" value="1"/>
</dbReference>
<accession>A0A3Q2G8M7</accession>
<keyword evidence="1" id="KW-0862">Zinc</keyword>
<dbReference type="Pfam" id="PF14893">
    <property type="entry name" value="PNMA"/>
    <property type="match status" value="1"/>
</dbReference>
<evidence type="ECO:0000313" key="5">
    <source>
        <dbReference type="Proteomes" id="UP000265020"/>
    </source>
</evidence>
<feature type="region of interest" description="Disordered" evidence="2">
    <location>
        <begin position="208"/>
        <end position="242"/>
    </location>
</feature>
<dbReference type="InterPro" id="IPR001878">
    <property type="entry name" value="Znf_CCHC"/>
</dbReference>
<evidence type="ECO:0000256" key="2">
    <source>
        <dbReference type="SAM" id="MobiDB-lite"/>
    </source>
</evidence>
<feature type="compositionally biased region" description="Basic and acidic residues" evidence="2">
    <location>
        <begin position="218"/>
        <end position="228"/>
    </location>
</feature>
<dbReference type="PANTHER" id="PTHR23095">
    <property type="entry name" value="PARANEOPLASTIC ANTIGEN"/>
    <property type="match status" value="1"/>
</dbReference>
<dbReference type="GO" id="GO:0003676">
    <property type="term" value="F:nucleic acid binding"/>
    <property type="evidence" value="ECO:0007669"/>
    <property type="project" value="InterPro"/>
</dbReference>
<dbReference type="PANTHER" id="PTHR23095:SF51">
    <property type="entry name" value="PARANEOPLASTIC ANTIGEN MA1 HOMOLOG-RELATED"/>
    <property type="match status" value="1"/>
</dbReference>
<feature type="compositionally biased region" description="Basic and acidic residues" evidence="2">
    <location>
        <begin position="282"/>
        <end position="296"/>
    </location>
</feature>
<feature type="region of interest" description="Disordered" evidence="2">
    <location>
        <begin position="342"/>
        <end position="370"/>
    </location>
</feature>